<organism evidence="4 5">
    <name type="scientific">Candidatus Berkelbacteria bacterium CG1_02_42_45</name>
    <dbReference type="NCBI Taxonomy" id="1805036"/>
    <lineage>
        <taxon>Bacteria</taxon>
        <taxon>Candidatus Berkelbacteria</taxon>
    </lineage>
</organism>
<dbReference type="Pfam" id="PF04294">
    <property type="entry name" value="VanW"/>
    <property type="match status" value="1"/>
</dbReference>
<evidence type="ECO:0000313" key="4">
    <source>
        <dbReference type="EMBL" id="OIN89168.1"/>
    </source>
</evidence>
<dbReference type="PANTHER" id="PTHR35788:SF1">
    <property type="entry name" value="EXPORTED PROTEIN"/>
    <property type="match status" value="1"/>
</dbReference>
<name>A0A1J4RQ62_9BACT</name>
<dbReference type="InterPro" id="IPR052913">
    <property type="entry name" value="Glycopeptide_resist_protein"/>
</dbReference>
<feature type="transmembrane region" description="Helical" evidence="2">
    <location>
        <begin position="36"/>
        <end position="58"/>
    </location>
</feature>
<keyword evidence="2" id="KW-0472">Membrane</keyword>
<dbReference type="InterPro" id="IPR022029">
    <property type="entry name" value="YoaR-like_PG-bd"/>
</dbReference>
<accession>A0A1J4RQ62</accession>
<gene>
    <name evidence="4" type="ORF">AUJ40_02290</name>
</gene>
<dbReference type="AlphaFoldDB" id="A0A1J4RQ62"/>
<evidence type="ECO:0000256" key="2">
    <source>
        <dbReference type="SAM" id="Phobius"/>
    </source>
</evidence>
<feature type="region of interest" description="Disordered" evidence="1">
    <location>
        <begin position="622"/>
        <end position="642"/>
    </location>
</feature>
<dbReference type="EMBL" id="MNUJ01000047">
    <property type="protein sequence ID" value="OIN89168.1"/>
    <property type="molecule type" value="Genomic_DNA"/>
</dbReference>
<dbReference type="InterPro" id="IPR007391">
    <property type="entry name" value="Vancomycin_resist_VanW"/>
</dbReference>
<feature type="domain" description="YoaR-like putative peptidoglycan binding" evidence="3">
    <location>
        <begin position="112"/>
        <end position="222"/>
    </location>
</feature>
<evidence type="ECO:0000256" key="1">
    <source>
        <dbReference type="SAM" id="MobiDB-lite"/>
    </source>
</evidence>
<dbReference type="Pfam" id="PF12229">
    <property type="entry name" value="PG_binding_4"/>
    <property type="match status" value="2"/>
</dbReference>
<evidence type="ECO:0000259" key="3">
    <source>
        <dbReference type="Pfam" id="PF12229"/>
    </source>
</evidence>
<evidence type="ECO:0000313" key="5">
    <source>
        <dbReference type="Proteomes" id="UP000182753"/>
    </source>
</evidence>
<sequence>MVAKKKAPKLKSKRRVSAEKAKELLARILLWKRIKWPAIVAIAIIVTFFLLFASYSIIYAKTSYRNIYIGDTSLGGKKKDEIAAILKEKSNEFLKSDIILKYQPSEGESKTYTLKSSDAGIVYGLDKTTDEVYAVGRSGKVLRSFYQQLKTMFVPYKVDAAYMVNDEALTKKIADIASEVDLPEKDFSLKYSGNGVFELSTEKQEGKRIDQQKLIDNVKFLISNVKNSEIVFKSERFVPQITEENAQKTLSDANRILAAGELNLTFAEKNFTLDTDTIAGLLGSRPKKSGLEIYLLGERVSKQVDAIASVIDRPAGDAVLSIVNGAVVVSGESQDGRQLDRAQTKIDIENAILARISPESSAVGPKQISLKVTIAKPEIDSAKIQTYGLKELVGSGTTSFAKSPSNRIHNINVGVKTISGALVKPGETFSTLKRLGKVDASTGYLPELVIKENKTVPEYGGGLCQVSTTLFRAALNTGVKITKRQNHKYRVSYYEPPVGMDATIYDPAPDFQFINNFGSYIFIQGRVSGTKITFEFYGTKDGRSIEIGTPEMFDPVDPGPPIEIPDASLAPGERKLLEKAHQGASAKFHYKIARAGQVLQEIDFLSKYVPWPEKWLVGLAAPVDPNAGTTPVDPNATPQPSG</sequence>
<keyword evidence="2" id="KW-1133">Transmembrane helix</keyword>
<reference evidence="4 5" key="1">
    <citation type="journal article" date="2016" name="Environ. Microbiol.">
        <title>Genomic resolution of a cold subsurface aquifer community provides metabolic insights for novel microbes adapted to high CO concentrations.</title>
        <authorList>
            <person name="Probst A.J."/>
            <person name="Castelle C.J."/>
            <person name="Singh A."/>
            <person name="Brown C.T."/>
            <person name="Anantharaman K."/>
            <person name="Sharon I."/>
            <person name="Hug L.A."/>
            <person name="Burstein D."/>
            <person name="Emerson J.B."/>
            <person name="Thomas B.C."/>
            <person name="Banfield J.F."/>
        </authorList>
    </citation>
    <scope>NUCLEOTIDE SEQUENCE [LARGE SCALE GENOMIC DNA]</scope>
    <source>
        <strain evidence="4">CG1_02_42_45</strain>
    </source>
</reference>
<protein>
    <recommendedName>
        <fullName evidence="3">YoaR-like putative peptidoglycan binding domain-containing protein</fullName>
    </recommendedName>
</protein>
<feature type="domain" description="YoaR-like putative peptidoglycan binding" evidence="3">
    <location>
        <begin position="291"/>
        <end position="357"/>
    </location>
</feature>
<comment type="caution">
    <text evidence="4">The sequence shown here is derived from an EMBL/GenBank/DDBJ whole genome shotgun (WGS) entry which is preliminary data.</text>
</comment>
<proteinExistence type="predicted"/>
<dbReference type="PANTHER" id="PTHR35788">
    <property type="entry name" value="EXPORTED PROTEIN-RELATED"/>
    <property type="match status" value="1"/>
</dbReference>
<keyword evidence="2" id="KW-0812">Transmembrane</keyword>
<dbReference type="Proteomes" id="UP000182753">
    <property type="component" value="Unassembled WGS sequence"/>
</dbReference>